<keyword evidence="2" id="KW-1185">Reference proteome</keyword>
<protein>
    <submittedName>
        <fullName evidence="1">Uncharacterized protein</fullName>
    </submittedName>
</protein>
<gene>
    <name evidence="1" type="ORF">CEXT_250231</name>
</gene>
<proteinExistence type="predicted"/>
<comment type="caution">
    <text evidence="1">The sequence shown here is derived from an EMBL/GenBank/DDBJ whole genome shotgun (WGS) entry which is preliminary data.</text>
</comment>
<evidence type="ECO:0000313" key="1">
    <source>
        <dbReference type="EMBL" id="GIY00423.1"/>
    </source>
</evidence>
<dbReference type="EMBL" id="BPLR01005176">
    <property type="protein sequence ID" value="GIY00423.1"/>
    <property type="molecule type" value="Genomic_DNA"/>
</dbReference>
<organism evidence="1 2">
    <name type="scientific">Caerostris extrusa</name>
    <name type="common">Bark spider</name>
    <name type="synonym">Caerostris bankana</name>
    <dbReference type="NCBI Taxonomy" id="172846"/>
    <lineage>
        <taxon>Eukaryota</taxon>
        <taxon>Metazoa</taxon>
        <taxon>Ecdysozoa</taxon>
        <taxon>Arthropoda</taxon>
        <taxon>Chelicerata</taxon>
        <taxon>Arachnida</taxon>
        <taxon>Araneae</taxon>
        <taxon>Araneomorphae</taxon>
        <taxon>Entelegynae</taxon>
        <taxon>Araneoidea</taxon>
        <taxon>Araneidae</taxon>
        <taxon>Caerostris</taxon>
    </lineage>
</organism>
<evidence type="ECO:0000313" key="2">
    <source>
        <dbReference type="Proteomes" id="UP001054945"/>
    </source>
</evidence>
<dbReference type="Proteomes" id="UP001054945">
    <property type="component" value="Unassembled WGS sequence"/>
</dbReference>
<dbReference type="AlphaFoldDB" id="A0AAV4PZ32"/>
<reference evidence="1 2" key="1">
    <citation type="submission" date="2021-06" db="EMBL/GenBank/DDBJ databases">
        <title>Caerostris extrusa draft genome.</title>
        <authorList>
            <person name="Kono N."/>
            <person name="Arakawa K."/>
        </authorList>
    </citation>
    <scope>NUCLEOTIDE SEQUENCE [LARGE SCALE GENOMIC DNA]</scope>
</reference>
<sequence length="75" mass="8648">MLPSRSPLDFFLLGYAEDMVYATPVCDACDILRRNAEAINSVTPEMLSNTWTKIEYRLDILRVMNSAHIEVNKRK</sequence>
<name>A0AAV4PZ32_CAEEX</name>
<accession>A0AAV4PZ32</accession>